<protein>
    <submittedName>
        <fullName evidence="6">UBA/TS-N domain-containing protein</fullName>
    </submittedName>
</protein>
<accession>A0ABQ7JEN2</accession>
<dbReference type="InterPro" id="IPR042266">
    <property type="entry name" value="PPPDE_sf"/>
</dbReference>
<reference evidence="6 7" key="1">
    <citation type="journal article" date="2020" name="bioRxiv">
        <title>Metabolic contributions of an alphaproteobacterial endosymbiont in the apicomplexan Cardiosporidium cionae.</title>
        <authorList>
            <person name="Hunter E.S."/>
            <person name="Paight C.J."/>
            <person name="Lane C.E."/>
        </authorList>
    </citation>
    <scope>NUCLEOTIDE SEQUENCE [LARGE SCALE GENOMIC DNA]</scope>
    <source>
        <strain evidence="6">ESH_2018</strain>
    </source>
</reference>
<dbReference type="PROSITE" id="PS51858">
    <property type="entry name" value="PPPDE"/>
    <property type="match status" value="1"/>
</dbReference>
<evidence type="ECO:0000256" key="2">
    <source>
        <dbReference type="ARBA" id="ARBA00022670"/>
    </source>
</evidence>
<dbReference type="Gene3D" id="1.20.58.2190">
    <property type="match status" value="1"/>
</dbReference>
<dbReference type="EMBL" id="JADAQX010000051">
    <property type="protein sequence ID" value="KAF8822466.1"/>
    <property type="molecule type" value="Genomic_DNA"/>
</dbReference>
<proteinExistence type="inferred from homology"/>
<dbReference type="InterPro" id="IPR008580">
    <property type="entry name" value="PPPDE_dom"/>
</dbReference>
<dbReference type="SUPFAM" id="SSF143503">
    <property type="entry name" value="PUG domain-like"/>
    <property type="match status" value="1"/>
</dbReference>
<evidence type="ECO:0000256" key="1">
    <source>
        <dbReference type="ARBA" id="ARBA00008140"/>
    </source>
</evidence>
<dbReference type="Pfam" id="PF05903">
    <property type="entry name" value="Peptidase_C97"/>
    <property type="match status" value="1"/>
</dbReference>
<dbReference type="Pfam" id="PF09409">
    <property type="entry name" value="PUB"/>
    <property type="match status" value="1"/>
</dbReference>
<feature type="region of interest" description="Disordered" evidence="4">
    <location>
        <begin position="180"/>
        <end position="209"/>
    </location>
</feature>
<dbReference type="SUPFAM" id="SSF46934">
    <property type="entry name" value="UBA-like"/>
    <property type="match status" value="1"/>
</dbReference>
<name>A0ABQ7JEN2_9APIC</name>
<dbReference type="InterPro" id="IPR018997">
    <property type="entry name" value="PUB_domain"/>
</dbReference>
<keyword evidence="3" id="KW-0378">Hydrolase</keyword>
<dbReference type="PANTHER" id="PTHR12378:SF7">
    <property type="entry name" value="DESUMOYLATING ISOPEPTIDASE 1"/>
    <property type="match status" value="1"/>
</dbReference>
<keyword evidence="2" id="KW-0645">Protease</keyword>
<evidence type="ECO:0000256" key="3">
    <source>
        <dbReference type="ARBA" id="ARBA00022801"/>
    </source>
</evidence>
<evidence type="ECO:0000313" key="7">
    <source>
        <dbReference type="Proteomes" id="UP000823046"/>
    </source>
</evidence>
<comment type="caution">
    <text evidence="6">The sequence shown here is derived from an EMBL/GenBank/DDBJ whole genome shotgun (WGS) entry which is preliminary data.</text>
</comment>
<keyword evidence="7" id="KW-1185">Reference proteome</keyword>
<dbReference type="Gene3D" id="1.10.8.10">
    <property type="entry name" value="DNA helicase RuvA subunit, C-terminal domain"/>
    <property type="match status" value="1"/>
</dbReference>
<feature type="domain" description="PPPDE" evidence="5">
    <location>
        <begin position="24"/>
        <end position="167"/>
    </location>
</feature>
<evidence type="ECO:0000313" key="6">
    <source>
        <dbReference type="EMBL" id="KAF8822466.1"/>
    </source>
</evidence>
<dbReference type="Proteomes" id="UP000823046">
    <property type="component" value="Unassembled WGS sequence"/>
</dbReference>
<comment type="similarity">
    <text evidence="1">Belongs to the DeSI family.</text>
</comment>
<feature type="compositionally biased region" description="Polar residues" evidence="4">
    <location>
        <begin position="182"/>
        <end position="209"/>
    </location>
</feature>
<sequence>MSNDHRDSAEVGGKCDNSGNTAIFKVQLLLYDISYGLARSFSGPLLGRSIEAIWHSSVLIYGKEFFYGGGINQYPQGVFQQMNGIQPSRVVDMGETEVTESMLQSYLISVTHRFKAECYDLINWNCNHFSDVLCQFLLGKSIPHYVLDLPRDILSSPIGQMLGRMPSVLSAAPFASSPAYGNVSNPQSSTQSTVSSIPQSSPTGLSNADTALPISANEQLRSSMPDDTTASIKASKQYSSLSYECEEENFPAQLHPVISALKLLRHSSSTKTQKQIALNILATVCKNIVKNPENPKFYTLKASNKAIAQKLLTFPGGIECLEALKFNHLKMPPPVEENISSGTATENGEKWVFIMNPEHLRLLSDSQEAIKRCLQDIEKDNIQETLASPKQALSNSEYHDEAQLLEEMGFTDTLLNIRVLREVEGNIEMAVTRLGTE</sequence>
<dbReference type="SMART" id="SM01179">
    <property type="entry name" value="DUF862"/>
    <property type="match status" value="1"/>
</dbReference>
<dbReference type="Gene3D" id="3.90.1720.30">
    <property type="entry name" value="PPPDE domains"/>
    <property type="match status" value="1"/>
</dbReference>
<organism evidence="6 7">
    <name type="scientific">Cardiosporidium cionae</name>
    <dbReference type="NCBI Taxonomy" id="476202"/>
    <lineage>
        <taxon>Eukaryota</taxon>
        <taxon>Sar</taxon>
        <taxon>Alveolata</taxon>
        <taxon>Apicomplexa</taxon>
        <taxon>Aconoidasida</taxon>
        <taxon>Nephromycida</taxon>
        <taxon>Cardiosporidium</taxon>
    </lineage>
</organism>
<dbReference type="InterPro" id="IPR036339">
    <property type="entry name" value="PUB-like_dom_sf"/>
</dbReference>
<dbReference type="PANTHER" id="PTHR12378">
    <property type="entry name" value="DESUMOYLATING ISOPEPTIDASE"/>
    <property type="match status" value="1"/>
</dbReference>
<evidence type="ECO:0000256" key="4">
    <source>
        <dbReference type="SAM" id="MobiDB-lite"/>
    </source>
</evidence>
<dbReference type="CDD" id="cd09212">
    <property type="entry name" value="PUB"/>
    <property type="match status" value="1"/>
</dbReference>
<gene>
    <name evidence="6" type="ORF">IE077_003689</name>
</gene>
<evidence type="ECO:0000259" key="5">
    <source>
        <dbReference type="PROSITE" id="PS51858"/>
    </source>
</evidence>
<dbReference type="SMART" id="SM00580">
    <property type="entry name" value="PUG"/>
    <property type="match status" value="1"/>
</dbReference>
<dbReference type="InterPro" id="IPR009060">
    <property type="entry name" value="UBA-like_sf"/>
</dbReference>